<name>A0A1C6UJL7_9ACTN</name>
<feature type="region of interest" description="Disordered" evidence="1">
    <location>
        <begin position="913"/>
        <end position="934"/>
    </location>
</feature>
<evidence type="ECO:0000256" key="1">
    <source>
        <dbReference type="SAM" id="MobiDB-lite"/>
    </source>
</evidence>
<organism evidence="3 4">
    <name type="scientific">Micromonospora yangpuensis</name>
    <dbReference type="NCBI Taxonomy" id="683228"/>
    <lineage>
        <taxon>Bacteria</taxon>
        <taxon>Bacillati</taxon>
        <taxon>Actinomycetota</taxon>
        <taxon>Actinomycetes</taxon>
        <taxon>Micromonosporales</taxon>
        <taxon>Micromonosporaceae</taxon>
        <taxon>Micromonospora</taxon>
    </lineage>
</organism>
<dbReference type="InterPro" id="IPR003593">
    <property type="entry name" value="AAA+_ATPase"/>
</dbReference>
<keyword evidence="4" id="KW-1185">Reference proteome</keyword>
<feature type="compositionally biased region" description="Acidic residues" evidence="1">
    <location>
        <begin position="925"/>
        <end position="934"/>
    </location>
</feature>
<dbReference type="PANTHER" id="PTHR37291">
    <property type="entry name" value="5-METHYLCYTOSINE-SPECIFIC RESTRICTION ENZYME B"/>
    <property type="match status" value="1"/>
</dbReference>
<evidence type="ECO:0000313" key="3">
    <source>
        <dbReference type="EMBL" id="SCL54275.1"/>
    </source>
</evidence>
<sequence>MIHPDDLPRWRRKLDQIEAAVDLDEEVKQRWAKADALRPTRDAEARYLVSELIASRDFAAFRAGSDKWSRQEGPYNAFSGFGQMWLNQVANNLPDDPEALNVLVRAFTTPATVDEARSRFAEVERVTRDLASKGQPAVGRIPYVLSVFWSTDDVQPGWPVMWKSAPERMWALGWLRTWENADRYLAVVEAARTFYPDDVHRFERLMWFLSERQGFVGVNPAVRAMCDEAAGIMATYEVGARYPDEERSSRAAALAAQLKGELHIAAKGLLADLRAATGLELETSQPQDRIASDKGAAYRADAYATWSLPGAVSAAGLRLWATRSGLAVGLYDWRNPGAGAALATGPLPSGHRFFEIRLHLTGDRLVPVDADPGGSTFVGKWWPWSEVPRGGDLRDAILEEVGRLKPLVRLVAGQGEAVPATTPEGEDLAAALARFKAERPYPNDKDEWHAEQRQQFAEALSPENLTIFDLDQFRLLVNGKRYGNPGPQSVLNASLSGMDSVALDAFANKLREILFGDGEVATRIDRGLDWKDLGTKGLGESVLLKLFAVTDPRRFLPIFPLTGPMGKIAMLRRFGLTEPDGALSRGQQHVEANDRLRATLEQLLPGDPWGQGQFAYWMLNHDVVEPVEEEDHIARTAQDLLLPEPFLRELAELLHEKGQLIFYGPPGTGKTYLADRLAGALQQDPERRMLVQFHPSTSYEDFFEGYRPRTDERGQLTYELRSGPLALMAEKAESNPGVPHYLIIDEINRANLPRVLGELLFLLEYRNKAVRTAYRPDEPFELPRNLFFIGTMNTADRSIAMVDAALRRRFHFIPFMPHEGAMRSLLADWLKKNGEPVWVAGLVDQVNERLRVLLKGPHLQIGHSHFMRQGLTGERLARIWDYDVYPFIEDQLYGRPDQLEQFAWAKVHAAYGPSSASGSAAVDAASDDSDESPF</sequence>
<dbReference type="InterPro" id="IPR027417">
    <property type="entry name" value="P-loop_NTPase"/>
</dbReference>
<dbReference type="Proteomes" id="UP000198937">
    <property type="component" value="Unassembled WGS sequence"/>
</dbReference>
<dbReference type="GO" id="GO:0005524">
    <property type="term" value="F:ATP binding"/>
    <property type="evidence" value="ECO:0007669"/>
    <property type="project" value="InterPro"/>
</dbReference>
<dbReference type="STRING" id="683228.GA0070617_2616"/>
<feature type="domain" description="AAA+ ATPase" evidence="2">
    <location>
        <begin position="656"/>
        <end position="817"/>
    </location>
</feature>
<dbReference type="SUPFAM" id="SSF52540">
    <property type="entry name" value="P-loop containing nucleoside triphosphate hydrolases"/>
    <property type="match status" value="1"/>
</dbReference>
<dbReference type="Gene3D" id="3.40.50.300">
    <property type="entry name" value="P-loop containing nucleotide triphosphate hydrolases"/>
    <property type="match status" value="1"/>
</dbReference>
<dbReference type="EMBL" id="FMIA01000002">
    <property type="protein sequence ID" value="SCL54275.1"/>
    <property type="molecule type" value="Genomic_DNA"/>
</dbReference>
<feature type="compositionally biased region" description="Low complexity" evidence="1">
    <location>
        <begin position="913"/>
        <end position="924"/>
    </location>
</feature>
<dbReference type="InterPro" id="IPR052934">
    <property type="entry name" value="Methyl-DNA_Rec/Restrict_Enz"/>
</dbReference>
<dbReference type="SMART" id="SM00382">
    <property type="entry name" value="AAA"/>
    <property type="match status" value="1"/>
</dbReference>
<protein>
    <submittedName>
        <fullName evidence="3">5-methylcytosine-specific restriction enzyme B</fullName>
    </submittedName>
</protein>
<proteinExistence type="predicted"/>
<reference evidence="3 4" key="1">
    <citation type="submission" date="2016-06" db="EMBL/GenBank/DDBJ databases">
        <authorList>
            <person name="Kjaerup R.B."/>
            <person name="Dalgaard T.S."/>
            <person name="Juul-Madsen H.R."/>
        </authorList>
    </citation>
    <scope>NUCLEOTIDE SEQUENCE [LARGE SCALE GENOMIC DNA]</scope>
    <source>
        <strain evidence="3 4">DSM 45577</strain>
    </source>
</reference>
<dbReference type="CDD" id="cd00009">
    <property type="entry name" value="AAA"/>
    <property type="match status" value="1"/>
</dbReference>
<dbReference type="RefSeq" id="WP_217628793.1">
    <property type="nucleotide sequence ID" value="NZ_BMMJ01000021.1"/>
</dbReference>
<gene>
    <name evidence="3" type="ORF">GA0070617_2616</name>
</gene>
<dbReference type="GO" id="GO:0016887">
    <property type="term" value="F:ATP hydrolysis activity"/>
    <property type="evidence" value="ECO:0007669"/>
    <property type="project" value="InterPro"/>
</dbReference>
<dbReference type="AlphaFoldDB" id="A0A1C6UJL7"/>
<dbReference type="Pfam" id="PF07728">
    <property type="entry name" value="AAA_5"/>
    <property type="match status" value="1"/>
</dbReference>
<evidence type="ECO:0000259" key="2">
    <source>
        <dbReference type="SMART" id="SM00382"/>
    </source>
</evidence>
<dbReference type="PANTHER" id="PTHR37291:SF1">
    <property type="entry name" value="TYPE IV METHYL-DIRECTED RESTRICTION ENZYME ECOKMCRB SUBUNIT"/>
    <property type="match status" value="1"/>
</dbReference>
<evidence type="ECO:0000313" key="4">
    <source>
        <dbReference type="Proteomes" id="UP000198937"/>
    </source>
</evidence>
<accession>A0A1C6UJL7</accession>
<dbReference type="InterPro" id="IPR011704">
    <property type="entry name" value="ATPase_dyneun-rel_AAA"/>
</dbReference>